<dbReference type="InterPro" id="IPR052736">
    <property type="entry name" value="Stf3_sulfotransferase"/>
</dbReference>
<organism evidence="1 2">
    <name type="scientific">Roseimaritima ulvae</name>
    <dbReference type="NCBI Taxonomy" id="980254"/>
    <lineage>
        <taxon>Bacteria</taxon>
        <taxon>Pseudomonadati</taxon>
        <taxon>Planctomycetota</taxon>
        <taxon>Planctomycetia</taxon>
        <taxon>Pirellulales</taxon>
        <taxon>Pirellulaceae</taxon>
        <taxon>Roseimaritima</taxon>
    </lineage>
</organism>
<dbReference type="PANTHER" id="PTHR36451">
    <property type="entry name" value="PAPS-DEPENDENT SULFOTRANSFERASE STF3"/>
    <property type="match status" value="1"/>
</dbReference>
<dbReference type="RefSeq" id="WP_148080577.1">
    <property type="nucleotide sequence ID" value="NZ_CP042914.1"/>
</dbReference>
<accession>A0A5B9QZ20</accession>
<evidence type="ECO:0000313" key="1">
    <source>
        <dbReference type="EMBL" id="QEG43302.1"/>
    </source>
</evidence>
<proteinExistence type="predicted"/>
<dbReference type="Proteomes" id="UP000325286">
    <property type="component" value="Chromosome"/>
</dbReference>
<reference evidence="1 2" key="1">
    <citation type="submission" date="2019-08" db="EMBL/GenBank/DDBJ databases">
        <title>Deep-cultivation of Planctomycetes and their phenomic and genomic characterization uncovers novel biology.</title>
        <authorList>
            <person name="Wiegand S."/>
            <person name="Jogler M."/>
            <person name="Boedeker C."/>
            <person name="Pinto D."/>
            <person name="Vollmers J."/>
            <person name="Rivas-Marin E."/>
            <person name="Kohn T."/>
            <person name="Peeters S.H."/>
            <person name="Heuer A."/>
            <person name="Rast P."/>
            <person name="Oberbeckmann S."/>
            <person name="Bunk B."/>
            <person name="Jeske O."/>
            <person name="Meyerdierks A."/>
            <person name="Storesund J.E."/>
            <person name="Kallscheuer N."/>
            <person name="Luecker S."/>
            <person name="Lage O.M."/>
            <person name="Pohl T."/>
            <person name="Merkel B.J."/>
            <person name="Hornburger P."/>
            <person name="Mueller R.-W."/>
            <person name="Bruemmer F."/>
            <person name="Labrenz M."/>
            <person name="Spormann A.M."/>
            <person name="Op den Camp H."/>
            <person name="Overmann J."/>
            <person name="Amann R."/>
            <person name="Jetten M.S.M."/>
            <person name="Mascher T."/>
            <person name="Medema M.H."/>
            <person name="Devos D.P."/>
            <person name="Kaster A.-K."/>
            <person name="Ovreas L."/>
            <person name="Rohde M."/>
            <person name="Galperin M.Y."/>
            <person name="Jogler C."/>
        </authorList>
    </citation>
    <scope>NUCLEOTIDE SEQUENCE [LARGE SCALE GENOMIC DNA]</scope>
    <source>
        <strain evidence="1 2">UC8</strain>
    </source>
</reference>
<dbReference type="AlphaFoldDB" id="A0A5B9QZ20"/>
<name>A0A5B9QZ20_9BACT</name>
<evidence type="ECO:0000313" key="2">
    <source>
        <dbReference type="Proteomes" id="UP000325286"/>
    </source>
</evidence>
<keyword evidence="2" id="KW-1185">Reference proteome</keyword>
<dbReference type="OrthoDB" id="9777890at2"/>
<dbReference type="Gene3D" id="3.40.50.300">
    <property type="entry name" value="P-loop containing nucleotide triphosphate hydrolases"/>
    <property type="match status" value="1"/>
</dbReference>
<dbReference type="PANTHER" id="PTHR36451:SF1">
    <property type="entry name" value="OMEGA-HYDROXY-BETA-DIHYDROMENAQUINONE-9 SULFOTRANSFERASE STF3"/>
    <property type="match status" value="1"/>
</dbReference>
<dbReference type="SUPFAM" id="SSF52540">
    <property type="entry name" value="P-loop containing nucleoside triphosphate hydrolases"/>
    <property type="match status" value="1"/>
</dbReference>
<sequence length="380" mass="44151">MATPSQATEPPKPEYHRYPFYSPRFWHGMRTGTWAGLLSENRFRVHPTRWPMAVAVSIAGPVNDGLWLFQKLLYGRKLAATELLAPPMFILGHWRSGTTLLHELINKDERLGCPSTFQCFAPHHFLVSEWFFRTFGSWLLPSKRPMDNMQAGWARPQEDEFALMNLGAPSPYRRIAFPNQPAPDMQFLDWDGVAPEQEARWVDSLKQFLTAVTYRSERQLVLKSPTHTGRIGVLSKTFPGAKFIHITRDPRSLFPSTCRLWQGLDQVQAFQIPSGETLEDYVIECMKRMYAGFHRDLDGLSEDQIVHIRYEDLVADPVQTMADIYRSLGLEDFEVVRPQLQEWADSQHREYQTNQHHLSPETEARIKTEWADYFTRYGYL</sequence>
<dbReference type="KEGG" id="rul:UC8_53490"/>
<gene>
    <name evidence="1" type="ORF">UC8_53490</name>
</gene>
<dbReference type="InterPro" id="IPR027417">
    <property type="entry name" value="P-loop_NTPase"/>
</dbReference>
<dbReference type="EMBL" id="CP042914">
    <property type="protein sequence ID" value="QEG43302.1"/>
    <property type="molecule type" value="Genomic_DNA"/>
</dbReference>
<dbReference type="Pfam" id="PF13469">
    <property type="entry name" value="Sulfotransfer_3"/>
    <property type="match status" value="1"/>
</dbReference>
<dbReference type="GO" id="GO:0016740">
    <property type="term" value="F:transferase activity"/>
    <property type="evidence" value="ECO:0007669"/>
    <property type="project" value="UniProtKB-KW"/>
</dbReference>
<protein>
    <submittedName>
        <fullName evidence="1">Sulfotransferase domain protein</fullName>
    </submittedName>
</protein>
<keyword evidence="1" id="KW-0808">Transferase</keyword>